<organism evidence="1 2">
    <name type="scientific">Amycolatopsis magusensis</name>
    <dbReference type="NCBI Taxonomy" id="882444"/>
    <lineage>
        <taxon>Bacteria</taxon>
        <taxon>Bacillati</taxon>
        <taxon>Actinomycetota</taxon>
        <taxon>Actinomycetes</taxon>
        <taxon>Pseudonocardiales</taxon>
        <taxon>Pseudonocardiaceae</taxon>
        <taxon>Amycolatopsis</taxon>
    </lineage>
</organism>
<dbReference type="RefSeq" id="WP_209668241.1">
    <property type="nucleotide sequence ID" value="NZ_JAGGMS010000001.1"/>
</dbReference>
<accession>A0ABS4Q2K5</accession>
<evidence type="ECO:0000313" key="2">
    <source>
        <dbReference type="Proteomes" id="UP000741013"/>
    </source>
</evidence>
<gene>
    <name evidence="1" type="ORF">JOM49_006871</name>
</gene>
<dbReference type="Proteomes" id="UP000741013">
    <property type="component" value="Unassembled WGS sequence"/>
</dbReference>
<keyword evidence="2" id="KW-1185">Reference proteome</keyword>
<protein>
    <submittedName>
        <fullName evidence="1">Uncharacterized protein</fullName>
    </submittedName>
</protein>
<reference evidence="1 2" key="1">
    <citation type="submission" date="2021-03" db="EMBL/GenBank/DDBJ databases">
        <title>Sequencing the genomes of 1000 actinobacteria strains.</title>
        <authorList>
            <person name="Klenk H.-P."/>
        </authorList>
    </citation>
    <scope>NUCLEOTIDE SEQUENCE [LARGE SCALE GENOMIC DNA]</scope>
    <source>
        <strain evidence="1 2">DSM 45510</strain>
    </source>
</reference>
<sequence length="124" mass="13712">MPWSFRQSNPVPERVVRISEVGCCKPSQLRVQLPADATAVWAAGTFTDIGLTGARDLDVPIARRFRSVGAMCAAAVKAPEPQRLVLLMSEPRFQAHRADQRLRAVVDRRCRVLVLHGWLAPPSS</sequence>
<comment type="caution">
    <text evidence="1">The sequence shown here is derived from an EMBL/GenBank/DDBJ whole genome shotgun (WGS) entry which is preliminary data.</text>
</comment>
<dbReference type="EMBL" id="JAGGMS010000001">
    <property type="protein sequence ID" value="MBP2185345.1"/>
    <property type="molecule type" value="Genomic_DNA"/>
</dbReference>
<name>A0ABS4Q2K5_9PSEU</name>
<evidence type="ECO:0000313" key="1">
    <source>
        <dbReference type="EMBL" id="MBP2185345.1"/>
    </source>
</evidence>
<proteinExistence type="predicted"/>